<sequence>MSSRAEEFAVIGLGQFGRAVALSLVREGAAVLAIDQLEERAQLVESEVDAVACADATDERALNELGLERMSCVVVAMGARARETSILTTSLLRQRGIPRIISRAANELHARVLLAVGAHEVINPELQMGQRLARNLAHPTILEQIALDENTNLVEVATPEQFIGKSMNELDMKRRYGVSVIAIRRGEQVLPQVAGDERLARGDRLLIVGQPASVRRVASLA</sequence>
<feature type="domain" description="RCK C-terminal" evidence="2">
    <location>
        <begin position="140"/>
        <end position="221"/>
    </location>
</feature>
<dbReference type="PANTHER" id="PTHR43833">
    <property type="entry name" value="POTASSIUM CHANNEL PROTEIN 2-RELATED-RELATED"/>
    <property type="match status" value="1"/>
</dbReference>
<dbReference type="GO" id="GO:0006813">
    <property type="term" value="P:potassium ion transport"/>
    <property type="evidence" value="ECO:0007669"/>
    <property type="project" value="InterPro"/>
</dbReference>
<accession>A0A9X3IVP3</accession>
<keyword evidence="4" id="KW-1185">Reference proteome</keyword>
<organism evidence="3 4">
    <name type="scientific">Nannocystis pusilla</name>
    <dbReference type="NCBI Taxonomy" id="889268"/>
    <lineage>
        <taxon>Bacteria</taxon>
        <taxon>Pseudomonadati</taxon>
        <taxon>Myxococcota</taxon>
        <taxon>Polyangia</taxon>
        <taxon>Nannocystales</taxon>
        <taxon>Nannocystaceae</taxon>
        <taxon>Nannocystis</taxon>
    </lineage>
</organism>
<evidence type="ECO:0000259" key="2">
    <source>
        <dbReference type="PROSITE" id="PS51202"/>
    </source>
</evidence>
<dbReference type="GO" id="GO:0008324">
    <property type="term" value="F:monoatomic cation transmembrane transporter activity"/>
    <property type="evidence" value="ECO:0007669"/>
    <property type="project" value="InterPro"/>
</dbReference>
<proteinExistence type="predicted"/>
<dbReference type="SUPFAM" id="SSF51735">
    <property type="entry name" value="NAD(P)-binding Rossmann-fold domains"/>
    <property type="match status" value="1"/>
</dbReference>
<dbReference type="AlphaFoldDB" id="A0A9X3IVP3"/>
<feature type="domain" description="RCK N-terminal" evidence="1">
    <location>
        <begin position="5"/>
        <end position="123"/>
    </location>
</feature>
<dbReference type="PANTHER" id="PTHR43833:SF7">
    <property type="entry name" value="KTR SYSTEM POTASSIUM UPTAKE PROTEIN C"/>
    <property type="match status" value="1"/>
</dbReference>
<evidence type="ECO:0000313" key="3">
    <source>
        <dbReference type="EMBL" id="MCY1006507.1"/>
    </source>
</evidence>
<dbReference type="Proteomes" id="UP001150924">
    <property type="component" value="Unassembled WGS sequence"/>
</dbReference>
<comment type="caution">
    <text evidence="3">The sequence shown here is derived from an EMBL/GenBank/DDBJ whole genome shotgun (WGS) entry which is preliminary data.</text>
</comment>
<dbReference type="Gene3D" id="3.40.50.720">
    <property type="entry name" value="NAD(P)-binding Rossmann-like Domain"/>
    <property type="match status" value="1"/>
</dbReference>
<dbReference type="RefSeq" id="WP_267768735.1">
    <property type="nucleotide sequence ID" value="NZ_JAPNKE010000002.1"/>
</dbReference>
<dbReference type="Pfam" id="PF02254">
    <property type="entry name" value="TrkA_N"/>
    <property type="match status" value="1"/>
</dbReference>
<evidence type="ECO:0000313" key="4">
    <source>
        <dbReference type="Proteomes" id="UP001150924"/>
    </source>
</evidence>
<dbReference type="Gene3D" id="3.30.70.1450">
    <property type="entry name" value="Regulator of K+ conductance, C-terminal domain"/>
    <property type="match status" value="1"/>
</dbReference>
<dbReference type="InterPro" id="IPR006037">
    <property type="entry name" value="RCK_C"/>
</dbReference>
<dbReference type="InterPro" id="IPR036721">
    <property type="entry name" value="RCK_C_sf"/>
</dbReference>
<dbReference type="InterPro" id="IPR050721">
    <property type="entry name" value="Trk_Ktr_HKT_K-transport"/>
</dbReference>
<protein>
    <submittedName>
        <fullName evidence="3">TrkA family potassium uptake protein</fullName>
    </submittedName>
</protein>
<dbReference type="Pfam" id="PF02080">
    <property type="entry name" value="TrkA_C"/>
    <property type="match status" value="1"/>
</dbReference>
<dbReference type="SUPFAM" id="SSF116726">
    <property type="entry name" value="TrkA C-terminal domain-like"/>
    <property type="match status" value="1"/>
</dbReference>
<gene>
    <name evidence="3" type="ORF">OV079_13270</name>
</gene>
<reference evidence="3" key="1">
    <citation type="submission" date="2022-11" db="EMBL/GenBank/DDBJ databases">
        <title>Minimal conservation of predation-associated metabolite biosynthetic gene clusters underscores biosynthetic potential of Myxococcota including descriptions for ten novel species: Archangium lansinium sp. nov., Myxococcus landrumus sp. nov., Nannocystis bai.</title>
        <authorList>
            <person name="Ahearne A."/>
            <person name="Stevens C."/>
            <person name="Phillips K."/>
        </authorList>
    </citation>
    <scope>NUCLEOTIDE SEQUENCE</scope>
    <source>
        <strain evidence="3">Na p29</strain>
    </source>
</reference>
<dbReference type="PROSITE" id="PS51202">
    <property type="entry name" value="RCK_C"/>
    <property type="match status" value="1"/>
</dbReference>
<name>A0A9X3IVP3_9BACT</name>
<dbReference type="InterPro" id="IPR036291">
    <property type="entry name" value="NAD(P)-bd_dom_sf"/>
</dbReference>
<evidence type="ECO:0000259" key="1">
    <source>
        <dbReference type="PROSITE" id="PS51201"/>
    </source>
</evidence>
<dbReference type="InterPro" id="IPR003148">
    <property type="entry name" value="RCK_N"/>
</dbReference>
<dbReference type="EMBL" id="JAPNKE010000002">
    <property type="protein sequence ID" value="MCY1006507.1"/>
    <property type="molecule type" value="Genomic_DNA"/>
</dbReference>
<dbReference type="PROSITE" id="PS51201">
    <property type="entry name" value="RCK_N"/>
    <property type="match status" value="1"/>
</dbReference>